<evidence type="ECO:0000256" key="2">
    <source>
        <dbReference type="ARBA" id="ARBA00022475"/>
    </source>
</evidence>
<gene>
    <name evidence="7" type="ORF">BXY41_10923</name>
</gene>
<dbReference type="AlphaFoldDB" id="A0A2S6HPQ7"/>
<evidence type="ECO:0000256" key="5">
    <source>
        <dbReference type="ARBA" id="ARBA00023136"/>
    </source>
</evidence>
<evidence type="ECO:0000313" key="8">
    <source>
        <dbReference type="Proteomes" id="UP000237749"/>
    </source>
</evidence>
<feature type="transmembrane region" description="Helical" evidence="6">
    <location>
        <begin position="69"/>
        <end position="89"/>
    </location>
</feature>
<comment type="subcellular location">
    <subcellularLocation>
        <location evidence="1">Cell membrane</location>
        <topology evidence="1">Multi-pass membrane protein</topology>
    </subcellularLocation>
</comment>
<feature type="transmembrane region" description="Helical" evidence="6">
    <location>
        <begin position="253"/>
        <end position="275"/>
    </location>
</feature>
<evidence type="ECO:0000256" key="1">
    <source>
        <dbReference type="ARBA" id="ARBA00004651"/>
    </source>
</evidence>
<dbReference type="Proteomes" id="UP000237749">
    <property type="component" value="Unassembled WGS sequence"/>
</dbReference>
<evidence type="ECO:0000256" key="3">
    <source>
        <dbReference type="ARBA" id="ARBA00022692"/>
    </source>
</evidence>
<dbReference type="OrthoDB" id="9792579at2"/>
<evidence type="ECO:0000256" key="6">
    <source>
        <dbReference type="SAM" id="Phobius"/>
    </source>
</evidence>
<reference evidence="7 8" key="1">
    <citation type="submission" date="2018-02" db="EMBL/GenBank/DDBJ databases">
        <title>Genomic Encyclopedia of Archaeal and Bacterial Type Strains, Phase II (KMG-II): from individual species to whole genera.</title>
        <authorList>
            <person name="Goeker M."/>
        </authorList>
    </citation>
    <scope>NUCLEOTIDE SEQUENCE [LARGE SCALE GENOMIC DNA]</scope>
    <source>
        <strain evidence="7 8">DSM 3808</strain>
    </source>
</reference>
<feature type="transmembrane region" description="Helical" evidence="6">
    <location>
        <begin position="95"/>
        <end position="116"/>
    </location>
</feature>
<protein>
    <submittedName>
        <fullName evidence="7">Simple sugar transport system permease protein</fullName>
    </submittedName>
</protein>
<dbReference type="RefSeq" id="WP_104437971.1">
    <property type="nucleotide sequence ID" value="NZ_PTJA01000009.1"/>
</dbReference>
<dbReference type="GO" id="GO:0005886">
    <property type="term" value="C:plasma membrane"/>
    <property type="evidence" value="ECO:0007669"/>
    <property type="project" value="UniProtKB-SubCell"/>
</dbReference>
<evidence type="ECO:0000313" key="7">
    <source>
        <dbReference type="EMBL" id="PPK79545.1"/>
    </source>
</evidence>
<evidence type="ECO:0000256" key="4">
    <source>
        <dbReference type="ARBA" id="ARBA00022989"/>
    </source>
</evidence>
<feature type="transmembrane region" description="Helical" evidence="6">
    <location>
        <begin position="39"/>
        <end position="57"/>
    </location>
</feature>
<keyword evidence="5 6" id="KW-0472">Membrane</keyword>
<feature type="transmembrane region" description="Helical" evidence="6">
    <location>
        <begin position="281"/>
        <end position="300"/>
    </location>
</feature>
<feature type="transmembrane region" description="Helical" evidence="6">
    <location>
        <begin position="154"/>
        <end position="171"/>
    </location>
</feature>
<organism evidence="7 8">
    <name type="scientific">Lacrimispora xylanisolvens</name>
    <dbReference type="NCBI Taxonomy" id="384636"/>
    <lineage>
        <taxon>Bacteria</taxon>
        <taxon>Bacillati</taxon>
        <taxon>Bacillota</taxon>
        <taxon>Clostridia</taxon>
        <taxon>Lachnospirales</taxon>
        <taxon>Lachnospiraceae</taxon>
        <taxon>Lacrimispora</taxon>
    </lineage>
</organism>
<dbReference type="Pfam" id="PF02653">
    <property type="entry name" value="BPD_transp_2"/>
    <property type="match status" value="1"/>
</dbReference>
<keyword evidence="4 6" id="KW-1133">Transmembrane helix</keyword>
<feature type="transmembrane region" description="Helical" evidence="6">
    <location>
        <begin position="12"/>
        <end position="33"/>
    </location>
</feature>
<dbReference type="InterPro" id="IPR001851">
    <property type="entry name" value="ABC_transp_permease"/>
</dbReference>
<name>A0A2S6HPQ7_9FIRM</name>
<accession>A0A2S6HPQ7</accession>
<dbReference type="PANTHER" id="PTHR43370:SF1">
    <property type="entry name" value="GUANOSINE ABC TRANSPORTER PERMEASE PROTEIN NUPQ"/>
    <property type="match status" value="1"/>
</dbReference>
<dbReference type="EMBL" id="PTJA01000009">
    <property type="protein sequence ID" value="PPK79545.1"/>
    <property type="molecule type" value="Genomic_DNA"/>
</dbReference>
<keyword evidence="7" id="KW-0762">Sugar transport</keyword>
<feature type="transmembrane region" description="Helical" evidence="6">
    <location>
        <begin position="202"/>
        <end position="224"/>
    </location>
</feature>
<dbReference type="PANTHER" id="PTHR43370">
    <property type="entry name" value="SUGAR ABC TRANSPORTER INTEGRAL MEMBRANE PROTEIN-RELATED"/>
    <property type="match status" value="1"/>
</dbReference>
<dbReference type="GO" id="GO:0022857">
    <property type="term" value="F:transmembrane transporter activity"/>
    <property type="evidence" value="ECO:0007669"/>
    <property type="project" value="InterPro"/>
</dbReference>
<keyword evidence="2" id="KW-1003">Cell membrane</keyword>
<proteinExistence type="predicted"/>
<comment type="caution">
    <text evidence="7">The sequence shown here is derived from an EMBL/GenBank/DDBJ whole genome shotgun (WGS) entry which is preliminary data.</text>
</comment>
<keyword evidence="3 6" id="KW-0812">Transmembrane</keyword>
<sequence>MRELINIIFTAQFLHSVFRVTTPILFASLGAVIANRAGVANIALEGIMLISAFFGVFGSAATGSALGGFLIALLSGLICSGILALFTLYYRANVILGGIAINSLASGGTVFLLYLFTGDKGSSTSVASKTLPEIAIPVLKDIPFLGDILSGQNIMTYLAFIMILVVAVFLGKTTLGYHIRAVGENLKAAESVGINVKLTQTIALLLSGLLCACGGAFMSMGYLSSFTRDMVSGRGWIAVAAEAIGRSNPIGTAAASIAFGFFNAIATAASTVGWASSLVQTIPYVSTLIGLFAFSYKEYLKLKKR</sequence>
<dbReference type="CDD" id="cd06580">
    <property type="entry name" value="TM_PBP1_transp_TpRbsC_like"/>
    <property type="match status" value="1"/>
</dbReference>
<keyword evidence="8" id="KW-1185">Reference proteome</keyword>
<keyword evidence="7" id="KW-0813">Transport</keyword>